<dbReference type="Proteomes" id="UP001642484">
    <property type="component" value="Unassembled WGS sequence"/>
</dbReference>
<feature type="transmembrane region" description="Helical" evidence="1">
    <location>
        <begin position="18"/>
        <end position="36"/>
    </location>
</feature>
<comment type="caution">
    <text evidence="2">The sequence shown here is derived from an EMBL/GenBank/DDBJ whole genome shotgun (WGS) entry which is preliminary data.</text>
</comment>
<organism evidence="2 3">
    <name type="scientific">Durusdinium trenchii</name>
    <dbReference type="NCBI Taxonomy" id="1381693"/>
    <lineage>
        <taxon>Eukaryota</taxon>
        <taxon>Sar</taxon>
        <taxon>Alveolata</taxon>
        <taxon>Dinophyceae</taxon>
        <taxon>Suessiales</taxon>
        <taxon>Symbiodiniaceae</taxon>
        <taxon>Durusdinium</taxon>
    </lineage>
</organism>
<protein>
    <submittedName>
        <fullName evidence="2">Uncharacterized protein</fullName>
    </submittedName>
</protein>
<keyword evidence="1" id="KW-0472">Membrane</keyword>
<keyword evidence="3" id="KW-1185">Reference proteome</keyword>
<feature type="non-terminal residue" evidence="2">
    <location>
        <position position="1"/>
    </location>
</feature>
<evidence type="ECO:0000256" key="1">
    <source>
        <dbReference type="SAM" id="Phobius"/>
    </source>
</evidence>
<sequence length="275" mass="32351">DLPKASAEELVKSDSSNSWSMILSMLVIFLFALFGFEELLRKLFSMVANRWKEEEEAQLEEKLLQDQPVGPSHVAVENVQTLQNEQVVRYVLQLPSDERFENESEQSEDDEIPPEEWSRWSRLKMEVQNENSQRRWRQFCQELELSSSGMDRSARTILSEESVTSTRWKKFTSMFLVTSTTGFEDEQIRQWHRMWNDNLMFLGSVNKRLQQERAKLLDHEDFEKIREKYLSGLLTDRSSQTPISYDYHAPNLRARQLPATQHGAWLQANELGLRS</sequence>
<name>A0ABP0I0F0_9DINO</name>
<reference evidence="2 3" key="1">
    <citation type="submission" date="2024-02" db="EMBL/GenBank/DDBJ databases">
        <authorList>
            <person name="Chen Y."/>
            <person name="Shah S."/>
            <person name="Dougan E. K."/>
            <person name="Thang M."/>
            <person name="Chan C."/>
        </authorList>
    </citation>
    <scope>NUCLEOTIDE SEQUENCE [LARGE SCALE GENOMIC DNA]</scope>
</reference>
<accession>A0ABP0I0F0</accession>
<keyword evidence="1" id="KW-1133">Transmembrane helix</keyword>
<gene>
    <name evidence="2" type="ORF">CCMP2556_LOCUS4011</name>
</gene>
<evidence type="ECO:0000313" key="2">
    <source>
        <dbReference type="EMBL" id="CAK8995406.1"/>
    </source>
</evidence>
<evidence type="ECO:0000313" key="3">
    <source>
        <dbReference type="Proteomes" id="UP001642484"/>
    </source>
</evidence>
<dbReference type="EMBL" id="CAXAMN010001614">
    <property type="protein sequence ID" value="CAK8995406.1"/>
    <property type="molecule type" value="Genomic_DNA"/>
</dbReference>
<proteinExistence type="predicted"/>
<keyword evidence="1" id="KW-0812">Transmembrane</keyword>